<feature type="binding site" evidence="5">
    <location>
        <position position="231"/>
    </location>
    <ligand>
        <name>FAD</name>
        <dbReference type="ChEBI" id="CHEBI:57692"/>
    </ligand>
</feature>
<reference evidence="9 10" key="1">
    <citation type="submission" date="2017-05" db="EMBL/GenBank/DDBJ databases">
        <title>Genomic insights into alkan degradation activity of Oleiphilus messinensis.</title>
        <authorList>
            <person name="Kozyavkin S.A."/>
            <person name="Slesarev A.I."/>
            <person name="Golyshin P.N."/>
            <person name="Korzhenkov A."/>
            <person name="Golyshina O.N."/>
            <person name="Toshchakov S.V."/>
        </authorList>
    </citation>
    <scope>NUCLEOTIDE SEQUENCE [LARGE SCALE GENOMIC DNA]</scope>
    <source>
        <strain evidence="9 10">ME102</strain>
    </source>
</reference>
<evidence type="ECO:0000256" key="2">
    <source>
        <dbReference type="ARBA" id="ARBA00010790"/>
    </source>
</evidence>
<dbReference type="Pfam" id="PF05199">
    <property type="entry name" value="GMC_oxred_C"/>
    <property type="match status" value="1"/>
</dbReference>
<dbReference type="EMBL" id="CP021425">
    <property type="protein sequence ID" value="ARU58341.1"/>
    <property type="molecule type" value="Genomic_DNA"/>
</dbReference>
<dbReference type="InterPro" id="IPR012132">
    <property type="entry name" value="GMC_OxRdtase"/>
</dbReference>
<feature type="domain" description="Glucose-methanol-choline oxidoreductase N-terminal" evidence="7">
    <location>
        <begin position="90"/>
        <end position="113"/>
    </location>
</feature>
<dbReference type="PANTHER" id="PTHR11552">
    <property type="entry name" value="GLUCOSE-METHANOL-CHOLINE GMC OXIDOREDUCTASE"/>
    <property type="match status" value="1"/>
</dbReference>
<dbReference type="SUPFAM" id="SSF51905">
    <property type="entry name" value="FAD/NAD(P)-binding domain"/>
    <property type="match status" value="1"/>
</dbReference>
<sequence length="559" mass="61553">MSRQGSVASEQFDYVVVGAGSAGCAVANRLSESGRYSVLLLEAGPESRRNPFVNMPLGFLQLMFSRRYNWQFNTEPQRHMYDRSLFQPRGKMLGGSSGINAQVYIRGHARDYDEWAQRGCQGWSYEDVLPYFTKSENFEPPLDSLDAPFHGRGGPLNVAERRYTNPLSRVFVESAKQAGYRHNSDFNGHDQEGAGFYYAYQKNGARCSNARAYLEPAAGRSNLTVRSGSHVTRVLLEGIRAVGVEYRSGAGQVQVRAAREVVLCGGAFNSPQLLMLSGIGPREELVRHGIEVRHALEGVGQNLQDHIDVFVRARARTRLGISMHPSYWLKGLWAVLQYLAGRRGVLSSNGAEAGGFIRSRSQEPIPDLQLHFAPMLYADHGRDMKTAMSGYGYIVMIYGLRPLSRGRVGLNSADPYAALLIDPAYLSDPADVEQLVRGVRLVREILAQPAFAPHHDVEVSPGEALLSDQDLADWVRRSAESAYHPVGTCKMGVDSQAVVDPRLRVHGVQCLRVIDASIMPTLVGGNTNQPATMIGEKGAAMMLEDVETPGAWKIVSSRN</sequence>
<accession>A0A1Y0ICZ8</accession>
<proteinExistence type="inferred from homology"/>
<dbReference type="AlphaFoldDB" id="A0A1Y0ICZ8"/>
<dbReference type="PROSITE" id="PS51257">
    <property type="entry name" value="PROKAR_LIPOPROTEIN"/>
    <property type="match status" value="1"/>
</dbReference>
<evidence type="ECO:0000256" key="1">
    <source>
        <dbReference type="ARBA" id="ARBA00001974"/>
    </source>
</evidence>
<dbReference type="PIRSF" id="PIRSF000137">
    <property type="entry name" value="Alcohol_oxidase"/>
    <property type="match status" value="1"/>
</dbReference>
<dbReference type="InterPro" id="IPR036188">
    <property type="entry name" value="FAD/NAD-bd_sf"/>
</dbReference>
<dbReference type="GO" id="GO:0016614">
    <property type="term" value="F:oxidoreductase activity, acting on CH-OH group of donors"/>
    <property type="evidence" value="ECO:0007669"/>
    <property type="project" value="InterPro"/>
</dbReference>
<dbReference type="Pfam" id="PF00732">
    <property type="entry name" value="GMC_oxred_N"/>
    <property type="match status" value="1"/>
</dbReference>
<feature type="domain" description="Glucose-methanol-choline oxidoreductase N-terminal" evidence="8">
    <location>
        <begin position="266"/>
        <end position="280"/>
    </location>
</feature>
<evidence type="ECO:0000256" key="3">
    <source>
        <dbReference type="ARBA" id="ARBA00022630"/>
    </source>
</evidence>
<evidence type="ECO:0000256" key="4">
    <source>
        <dbReference type="ARBA" id="ARBA00022827"/>
    </source>
</evidence>
<dbReference type="PROSITE" id="PS00624">
    <property type="entry name" value="GMC_OXRED_2"/>
    <property type="match status" value="1"/>
</dbReference>
<comment type="similarity">
    <text evidence="2 6">Belongs to the GMC oxidoreductase family.</text>
</comment>
<dbReference type="Proteomes" id="UP000196027">
    <property type="component" value="Chromosome"/>
</dbReference>
<keyword evidence="4 5" id="KW-0274">FAD</keyword>
<evidence type="ECO:0000313" key="10">
    <source>
        <dbReference type="Proteomes" id="UP000196027"/>
    </source>
</evidence>
<gene>
    <name evidence="9" type="ORF">OLMES_4336</name>
</gene>
<dbReference type="Gene3D" id="3.50.50.60">
    <property type="entry name" value="FAD/NAD(P)-binding domain"/>
    <property type="match status" value="1"/>
</dbReference>
<evidence type="ECO:0000256" key="5">
    <source>
        <dbReference type="PIRSR" id="PIRSR000137-2"/>
    </source>
</evidence>
<protein>
    <submittedName>
        <fullName evidence="9">Alcohol degydrogenase</fullName>
    </submittedName>
</protein>
<dbReference type="PANTHER" id="PTHR11552:SF147">
    <property type="entry name" value="CHOLINE DEHYDROGENASE, MITOCHONDRIAL"/>
    <property type="match status" value="1"/>
</dbReference>
<dbReference type="NCBIfam" id="NF002550">
    <property type="entry name" value="PRK02106.1"/>
    <property type="match status" value="1"/>
</dbReference>
<evidence type="ECO:0000313" key="9">
    <source>
        <dbReference type="EMBL" id="ARU58341.1"/>
    </source>
</evidence>
<evidence type="ECO:0000259" key="7">
    <source>
        <dbReference type="PROSITE" id="PS00623"/>
    </source>
</evidence>
<evidence type="ECO:0000259" key="8">
    <source>
        <dbReference type="PROSITE" id="PS00624"/>
    </source>
</evidence>
<dbReference type="InterPro" id="IPR007867">
    <property type="entry name" value="GMC_OxRtase_C"/>
</dbReference>
<dbReference type="PROSITE" id="PS00623">
    <property type="entry name" value="GMC_OXRED_1"/>
    <property type="match status" value="1"/>
</dbReference>
<dbReference type="SUPFAM" id="SSF54373">
    <property type="entry name" value="FAD-linked reductases, C-terminal domain"/>
    <property type="match status" value="1"/>
</dbReference>
<name>A0A1Y0ICZ8_9GAMM</name>
<keyword evidence="3 6" id="KW-0285">Flavoprotein</keyword>
<dbReference type="Gene3D" id="3.30.560.10">
    <property type="entry name" value="Glucose Oxidase, domain 3"/>
    <property type="match status" value="1"/>
</dbReference>
<keyword evidence="10" id="KW-1185">Reference proteome</keyword>
<dbReference type="OrthoDB" id="9785276at2"/>
<dbReference type="RefSeq" id="WP_087463138.1">
    <property type="nucleotide sequence ID" value="NZ_CP021425.1"/>
</dbReference>
<comment type="cofactor">
    <cofactor evidence="1 5">
        <name>FAD</name>
        <dbReference type="ChEBI" id="CHEBI:57692"/>
    </cofactor>
</comment>
<evidence type="ECO:0000256" key="6">
    <source>
        <dbReference type="RuleBase" id="RU003968"/>
    </source>
</evidence>
<dbReference type="GO" id="GO:0050660">
    <property type="term" value="F:flavin adenine dinucleotide binding"/>
    <property type="evidence" value="ECO:0007669"/>
    <property type="project" value="InterPro"/>
</dbReference>
<dbReference type="KEGG" id="ome:OLMES_4336"/>
<dbReference type="InterPro" id="IPR000172">
    <property type="entry name" value="GMC_OxRdtase_N"/>
</dbReference>
<organism evidence="9 10">
    <name type="scientific">Oleiphilus messinensis</name>
    <dbReference type="NCBI Taxonomy" id="141451"/>
    <lineage>
        <taxon>Bacteria</taxon>
        <taxon>Pseudomonadati</taxon>
        <taxon>Pseudomonadota</taxon>
        <taxon>Gammaproteobacteria</taxon>
        <taxon>Oceanospirillales</taxon>
        <taxon>Oleiphilaceae</taxon>
        <taxon>Oleiphilus</taxon>
    </lineage>
</organism>
<feature type="binding site" evidence="5">
    <location>
        <begin position="100"/>
        <end position="103"/>
    </location>
    <ligand>
        <name>FAD</name>
        <dbReference type="ChEBI" id="CHEBI:57692"/>
    </ligand>
</feature>